<evidence type="ECO:0000256" key="1">
    <source>
        <dbReference type="ARBA" id="ARBA00023015"/>
    </source>
</evidence>
<feature type="domain" description="HTH gntR-type" evidence="4">
    <location>
        <begin position="20"/>
        <end position="88"/>
    </location>
</feature>
<dbReference type="SMART" id="SM00866">
    <property type="entry name" value="UTRA"/>
    <property type="match status" value="1"/>
</dbReference>
<keyword evidence="2" id="KW-0238">DNA-binding</keyword>
<dbReference type="InterPro" id="IPR000524">
    <property type="entry name" value="Tscrpt_reg_HTH_GntR"/>
</dbReference>
<dbReference type="PRINTS" id="PR00037">
    <property type="entry name" value="HTHLACR"/>
</dbReference>
<dbReference type="EMBL" id="ABCC02000032">
    <property type="protein sequence ID" value="EDP16215.1"/>
    <property type="molecule type" value="Genomic_DNA"/>
</dbReference>
<dbReference type="eggNOG" id="COG2188">
    <property type="taxonomic scope" value="Bacteria"/>
</dbReference>
<evidence type="ECO:0000313" key="5">
    <source>
        <dbReference type="EMBL" id="EDP16215.1"/>
    </source>
</evidence>
<proteinExistence type="predicted"/>
<gene>
    <name evidence="5" type="ORF">CLOBOL_03652</name>
</gene>
<reference evidence="5 6" key="1">
    <citation type="submission" date="2007-08" db="EMBL/GenBank/DDBJ databases">
        <authorList>
            <person name="Fulton L."/>
            <person name="Clifton S."/>
            <person name="Fulton B."/>
            <person name="Xu J."/>
            <person name="Minx P."/>
            <person name="Pepin K.H."/>
            <person name="Johnson M."/>
            <person name="Thiruvilangam P."/>
            <person name="Bhonagiri V."/>
            <person name="Nash W.E."/>
            <person name="Mardis E.R."/>
            <person name="Wilson R.K."/>
        </authorList>
    </citation>
    <scope>NUCLEOTIDE SEQUENCE [LARGE SCALE GENOMIC DNA]</scope>
    <source>
        <strain evidence="6">ATCC BAA-613 / DSM 15670 / CCUG 46953 / JCM 12243 / WAL 16351</strain>
    </source>
</reference>
<dbReference type="InterPro" id="IPR011663">
    <property type="entry name" value="UTRA"/>
</dbReference>
<dbReference type="PaxDb" id="411902-CLOBOL_03652"/>
<evidence type="ECO:0000256" key="2">
    <source>
        <dbReference type="ARBA" id="ARBA00023125"/>
    </source>
</evidence>
<keyword evidence="3" id="KW-0804">Transcription</keyword>
<dbReference type="Gene3D" id="3.40.1410.10">
    <property type="entry name" value="Chorismate lyase-like"/>
    <property type="match status" value="1"/>
</dbReference>
<dbReference type="InterPro" id="IPR036390">
    <property type="entry name" value="WH_DNA-bd_sf"/>
</dbReference>
<dbReference type="Proteomes" id="UP000005396">
    <property type="component" value="Unassembled WGS sequence"/>
</dbReference>
<dbReference type="InterPro" id="IPR036388">
    <property type="entry name" value="WH-like_DNA-bd_sf"/>
</dbReference>
<comment type="caution">
    <text evidence="5">The sequence shown here is derived from an EMBL/GenBank/DDBJ whole genome shotgun (WGS) entry which is preliminary data.</text>
</comment>
<dbReference type="PANTHER" id="PTHR44846:SF1">
    <property type="entry name" value="MANNOSYL-D-GLYCERATE TRANSPORT_METABOLISM SYSTEM REPRESSOR MNGR-RELATED"/>
    <property type="match status" value="1"/>
</dbReference>
<organism evidence="5 6">
    <name type="scientific">Enterocloster bolteae (strain ATCC BAA-613 / DSM 15670 / CCUG 46953 / JCM 12243 / WAL 16351)</name>
    <name type="common">Clostridium bolteae</name>
    <dbReference type="NCBI Taxonomy" id="411902"/>
    <lineage>
        <taxon>Bacteria</taxon>
        <taxon>Bacillati</taxon>
        <taxon>Bacillota</taxon>
        <taxon>Clostridia</taxon>
        <taxon>Lachnospirales</taxon>
        <taxon>Lachnospiraceae</taxon>
        <taxon>Enterocloster</taxon>
    </lineage>
</organism>
<reference evidence="5 6" key="2">
    <citation type="submission" date="2007-09" db="EMBL/GenBank/DDBJ databases">
        <title>Draft genome sequence of Clostridium bolteae (ATCC BAA-613).</title>
        <authorList>
            <person name="Sudarsanam P."/>
            <person name="Ley R."/>
            <person name="Guruge J."/>
            <person name="Turnbaugh P.J."/>
            <person name="Mahowald M."/>
            <person name="Liep D."/>
            <person name="Gordon J."/>
        </authorList>
    </citation>
    <scope>NUCLEOTIDE SEQUENCE [LARGE SCALE GENOMIC DNA]</scope>
    <source>
        <strain evidence="6">ATCC BAA-613 / DSM 15670 / CCUG 46953 / JCM 12243 / WAL 16351</strain>
    </source>
</reference>
<dbReference type="GO" id="GO:0003677">
    <property type="term" value="F:DNA binding"/>
    <property type="evidence" value="ECO:0007669"/>
    <property type="project" value="UniProtKB-KW"/>
</dbReference>
<evidence type="ECO:0000313" key="6">
    <source>
        <dbReference type="Proteomes" id="UP000005396"/>
    </source>
</evidence>
<dbReference type="CDD" id="cd07377">
    <property type="entry name" value="WHTH_GntR"/>
    <property type="match status" value="1"/>
</dbReference>
<sequence length="260" mass="28784">MKPDIERKQNMPSIAPIRKKTLSDSVKDSLRKLISEKAFNEAGKLPPEEELARQLAVSRITIRKALTDLEQEGLLLRIHGRGTFVNPAARQVKVNLSGMLEFGSVISGNGYRPECRLVSVDEERIPASVGEHLGTGKGGRGIRVEKLYLADDIPAIVSVGRIPLHLFSETPARTDWQEKSNFEVIQEYTGRMVVRDWIEVSSLSAQEAGEMLGHPCPLKAASVLMIQAVGYDQNSEPVIHGVALYDTSHIRFNLLRHAEG</sequence>
<dbReference type="Gene3D" id="1.10.10.10">
    <property type="entry name" value="Winged helix-like DNA-binding domain superfamily/Winged helix DNA-binding domain"/>
    <property type="match status" value="1"/>
</dbReference>
<keyword evidence="1" id="KW-0805">Transcription regulation</keyword>
<dbReference type="Pfam" id="PF07702">
    <property type="entry name" value="UTRA"/>
    <property type="match status" value="1"/>
</dbReference>
<dbReference type="PROSITE" id="PS50949">
    <property type="entry name" value="HTH_GNTR"/>
    <property type="match status" value="1"/>
</dbReference>
<dbReference type="AlphaFoldDB" id="A8RTF3"/>
<protein>
    <recommendedName>
        <fullName evidence="4">HTH gntR-type domain-containing protein</fullName>
    </recommendedName>
</protein>
<name>A8RTF3_ENTBW</name>
<evidence type="ECO:0000259" key="4">
    <source>
        <dbReference type="PROSITE" id="PS50949"/>
    </source>
</evidence>
<dbReference type="HOGENOM" id="CLU_063236_3_1_9"/>
<dbReference type="PRINTS" id="PR00035">
    <property type="entry name" value="HTHGNTR"/>
</dbReference>
<dbReference type="Pfam" id="PF00392">
    <property type="entry name" value="GntR"/>
    <property type="match status" value="1"/>
</dbReference>
<dbReference type="InterPro" id="IPR001034">
    <property type="entry name" value="DeoR_HTH"/>
</dbReference>
<dbReference type="InterPro" id="IPR028978">
    <property type="entry name" value="Chorismate_lyase_/UTRA_dom_sf"/>
</dbReference>
<dbReference type="GO" id="GO:0045892">
    <property type="term" value="P:negative regulation of DNA-templated transcription"/>
    <property type="evidence" value="ECO:0007669"/>
    <property type="project" value="TreeGrafter"/>
</dbReference>
<dbReference type="SUPFAM" id="SSF46785">
    <property type="entry name" value="Winged helix' DNA-binding domain"/>
    <property type="match status" value="1"/>
</dbReference>
<dbReference type="PANTHER" id="PTHR44846">
    <property type="entry name" value="MANNOSYL-D-GLYCERATE TRANSPORT/METABOLISM SYSTEM REPRESSOR MNGR-RELATED"/>
    <property type="match status" value="1"/>
</dbReference>
<accession>A8RTF3</accession>
<dbReference type="InterPro" id="IPR050679">
    <property type="entry name" value="Bact_HTH_transcr_reg"/>
</dbReference>
<dbReference type="SMART" id="SM00345">
    <property type="entry name" value="HTH_GNTR"/>
    <property type="match status" value="1"/>
</dbReference>
<dbReference type="GO" id="GO:0003700">
    <property type="term" value="F:DNA-binding transcription factor activity"/>
    <property type="evidence" value="ECO:0007669"/>
    <property type="project" value="InterPro"/>
</dbReference>
<dbReference type="SUPFAM" id="SSF64288">
    <property type="entry name" value="Chorismate lyase-like"/>
    <property type="match status" value="1"/>
</dbReference>
<evidence type="ECO:0000256" key="3">
    <source>
        <dbReference type="ARBA" id="ARBA00023163"/>
    </source>
</evidence>